<dbReference type="Proteomes" id="UP000078387">
    <property type="component" value="Unassembled WGS sequence"/>
</dbReference>
<dbReference type="VEuPathDB" id="AmoebaDB:KM1_003860"/>
<sequence length="205" mass="24001">MSSCNEQLSLSTINPRAKRIESEHALKNDICYQQAFLILLLNQYLAITLKKQSKKCTITSPTPLVDSLIIDHSVINLREFTKKQCELISGKEYLSNKTVQRRFSKNKQYFVQNFLIDCLREFNYQFDSKYSKPTSKTLRLERIRKVFFNSKYICSQNEIQSIGKEVNSYLASLLQKEKSVTIEKNDVILAQYKQFTEKNVLNNQM</sequence>
<dbReference type="VEuPathDB" id="AmoebaDB:EHI5A_005380"/>
<proteinExistence type="predicted"/>
<evidence type="ECO:0000313" key="1">
    <source>
        <dbReference type="EMBL" id="GAT93058.1"/>
    </source>
</evidence>
<reference evidence="1 2" key="1">
    <citation type="submission" date="2016-05" db="EMBL/GenBank/DDBJ databases">
        <title>First whole genome sequencing of Entamoeba histolytica HM1:IMSS-clone-6.</title>
        <authorList>
            <person name="Mukherjee Avik.K."/>
            <person name="Izumyama S."/>
            <person name="Nakada-Tsukui K."/>
            <person name="Nozaki T."/>
        </authorList>
    </citation>
    <scope>NUCLEOTIDE SEQUENCE [LARGE SCALE GENOMIC DNA]</scope>
    <source>
        <strain evidence="1 2">HM1:IMSS clone 6</strain>
    </source>
</reference>
<dbReference type="OMA" id="TTMPRIA"/>
<organism evidence="1 2">
    <name type="scientific">Entamoeba histolytica</name>
    <dbReference type="NCBI Taxonomy" id="5759"/>
    <lineage>
        <taxon>Eukaryota</taxon>
        <taxon>Amoebozoa</taxon>
        <taxon>Evosea</taxon>
        <taxon>Archamoebae</taxon>
        <taxon>Mastigamoebida</taxon>
        <taxon>Entamoebidae</taxon>
        <taxon>Entamoeba</taxon>
    </lineage>
</organism>
<dbReference type="AlphaFoldDB" id="A0A5K1VMF4"/>
<comment type="caution">
    <text evidence="1">The sequence shown here is derived from an EMBL/GenBank/DDBJ whole genome shotgun (WGS) entry which is preliminary data.</text>
</comment>
<name>A0A5K1VMF4_ENTHI</name>
<accession>A0A5K1VMF4</accession>
<dbReference type="VEuPathDB" id="AmoebaDB:EHI_096610"/>
<dbReference type="EMBL" id="BDEQ01000001">
    <property type="protein sequence ID" value="GAT93058.1"/>
    <property type="molecule type" value="Genomic_DNA"/>
</dbReference>
<evidence type="ECO:0000313" key="2">
    <source>
        <dbReference type="Proteomes" id="UP000078387"/>
    </source>
</evidence>
<dbReference type="VEuPathDB" id="AmoebaDB:EHI8A_045060"/>
<dbReference type="VEuPathDB" id="AmoebaDB:EHI7A_001320"/>
<protein>
    <submittedName>
        <fullName evidence="1">Uncharacterized protein</fullName>
    </submittedName>
</protein>
<gene>
    <name evidence="1" type="ORF">CL6EHI_096610</name>
</gene>